<evidence type="ECO:0000256" key="14">
    <source>
        <dbReference type="RuleBase" id="RU003448"/>
    </source>
</evidence>
<evidence type="ECO:0000256" key="1">
    <source>
        <dbReference type="ARBA" id="ARBA00003121"/>
    </source>
</evidence>
<dbReference type="Proteomes" id="UP000824231">
    <property type="component" value="Unassembled WGS sequence"/>
</dbReference>
<dbReference type="InterPro" id="IPR035804">
    <property type="entry name" value="AKIII_YclM_N"/>
</dbReference>
<comment type="pathway">
    <text evidence="4 15">Amino-acid biosynthesis; L-threonine biosynthesis; L-threonine from L-aspartate: step 1/5.</text>
</comment>
<accession>A0A9D1VI53</accession>
<evidence type="ECO:0000313" key="17">
    <source>
        <dbReference type="EMBL" id="HIX35338.1"/>
    </source>
</evidence>
<keyword evidence="7 13" id="KW-0547">Nucleotide-binding</keyword>
<evidence type="ECO:0000256" key="7">
    <source>
        <dbReference type="ARBA" id="ARBA00022741"/>
    </source>
</evidence>
<dbReference type="CDD" id="cd04911">
    <property type="entry name" value="ACT_AKiii-YclM-BS_1"/>
    <property type="match status" value="1"/>
</dbReference>
<dbReference type="PANTHER" id="PTHR21499">
    <property type="entry name" value="ASPARTATE KINASE"/>
    <property type="match status" value="1"/>
</dbReference>
<dbReference type="InterPro" id="IPR036393">
    <property type="entry name" value="AceGlu_kinase-like_sf"/>
</dbReference>
<dbReference type="PIRSF" id="PIRSF000726">
    <property type="entry name" value="Asp_kin"/>
    <property type="match status" value="1"/>
</dbReference>
<protein>
    <recommendedName>
        <fullName evidence="14">Aspartokinase</fullName>
        <ecNumber evidence="14">2.7.2.4</ecNumber>
    </recommendedName>
</protein>
<dbReference type="GO" id="GO:0005829">
    <property type="term" value="C:cytosol"/>
    <property type="evidence" value="ECO:0007669"/>
    <property type="project" value="TreeGrafter"/>
</dbReference>
<dbReference type="EMBL" id="DXFH01000011">
    <property type="protein sequence ID" value="HIX35338.1"/>
    <property type="molecule type" value="Genomic_DNA"/>
</dbReference>
<comment type="caution">
    <text evidence="17">The sequence shown here is derived from an EMBL/GenBank/DDBJ whole genome shotgun (WGS) entry which is preliminary data.</text>
</comment>
<dbReference type="InterPro" id="IPR018042">
    <property type="entry name" value="Aspartate_kinase_CS"/>
</dbReference>
<dbReference type="Pfam" id="PF00696">
    <property type="entry name" value="AA_kinase"/>
    <property type="match status" value="1"/>
</dbReference>
<evidence type="ECO:0000256" key="13">
    <source>
        <dbReference type="PIRSR" id="PIRSR000726-1"/>
    </source>
</evidence>
<feature type="binding site" evidence="13">
    <location>
        <begin position="220"/>
        <end position="221"/>
    </location>
    <ligand>
        <name>ATP</name>
        <dbReference type="ChEBI" id="CHEBI:30616"/>
    </ligand>
</feature>
<evidence type="ECO:0000256" key="10">
    <source>
        <dbReference type="ARBA" id="ARBA00022915"/>
    </source>
</evidence>
<comment type="similarity">
    <text evidence="5 14">Belongs to the aspartokinase family.</text>
</comment>
<reference evidence="17" key="1">
    <citation type="journal article" date="2021" name="PeerJ">
        <title>Extensive microbial diversity within the chicken gut microbiome revealed by metagenomics and culture.</title>
        <authorList>
            <person name="Gilroy R."/>
            <person name="Ravi A."/>
            <person name="Getino M."/>
            <person name="Pursley I."/>
            <person name="Horton D.L."/>
            <person name="Alikhan N.F."/>
            <person name="Baker D."/>
            <person name="Gharbi K."/>
            <person name="Hall N."/>
            <person name="Watson M."/>
            <person name="Adriaenssens E.M."/>
            <person name="Foster-Nyarko E."/>
            <person name="Jarju S."/>
            <person name="Secka A."/>
            <person name="Antonio M."/>
            <person name="Oren A."/>
            <person name="Chaudhuri R.R."/>
            <person name="La Ragione R."/>
            <person name="Hildebrand F."/>
            <person name="Pallen M.J."/>
        </authorList>
    </citation>
    <scope>NUCLEOTIDE SEQUENCE</scope>
    <source>
        <strain evidence="17">ChiSxjej3B15-572</strain>
    </source>
</reference>
<dbReference type="PANTHER" id="PTHR21499:SF67">
    <property type="entry name" value="ASPARTOKINASE 3"/>
    <property type="match status" value="1"/>
</dbReference>
<dbReference type="PROSITE" id="PS00324">
    <property type="entry name" value="ASPARTOKINASE"/>
    <property type="match status" value="1"/>
</dbReference>
<dbReference type="EC" id="2.7.2.4" evidence="14"/>
<dbReference type="AlphaFoldDB" id="A0A9D1VI53"/>
<proteinExistence type="inferred from homology"/>
<dbReference type="InterPro" id="IPR001048">
    <property type="entry name" value="Asp/Glu/Uridylate_kinase"/>
</dbReference>
<evidence type="ECO:0000259" key="16">
    <source>
        <dbReference type="PROSITE" id="PS51671"/>
    </source>
</evidence>
<dbReference type="Gene3D" id="3.30.2130.10">
    <property type="entry name" value="VC0802-like"/>
    <property type="match status" value="1"/>
</dbReference>
<keyword evidence="15" id="KW-0028">Amino-acid biosynthesis</keyword>
<dbReference type="GO" id="GO:0004072">
    <property type="term" value="F:aspartate kinase activity"/>
    <property type="evidence" value="ECO:0007669"/>
    <property type="project" value="UniProtKB-EC"/>
</dbReference>
<keyword evidence="10" id="KW-0220">Diaminopimelate biosynthesis</keyword>
<dbReference type="GO" id="GO:0009090">
    <property type="term" value="P:homoserine biosynthetic process"/>
    <property type="evidence" value="ECO:0007669"/>
    <property type="project" value="TreeGrafter"/>
</dbReference>
<dbReference type="GO" id="GO:0019877">
    <property type="term" value="P:diaminopimelate biosynthetic process"/>
    <property type="evidence" value="ECO:0007669"/>
    <property type="project" value="UniProtKB-KW"/>
</dbReference>
<evidence type="ECO:0000256" key="6">
    <source>
        <dbReference type="ARBA" id="ARBA00022679"/>
    </source>
</evidence>
<dbReference type="Gene3D" id="3.40.1160.10">
    <property type="entry name" value="Acetylglutamate kinase-like"/>
    <property type="match status" value="1"/>
</dbReference>
<dbReference type="InterPro" id="IPR054352">
    <property type="entry name" value="ACT_Aspartokinase"/>
</dbReference>
<dbReference type="InterPro" id="IPR045865">
    <property type="entry name" value="ACT-like_dom_sf"/>
</dbReference>
<comment type="function">
    <text evidence="1">Catalyzes the phosphorylation of the beta-carboxyl group of aspartic acid with ATP to yield 4-phospho-L-aspartate, which is involved in the branched biosynthetic pathway leading to the biosynthesis of amino acids threonine, isoleucine and methionine.</text>
</comment>
<evidence type="ECO:0000313" key="18">
    <source>
        <dbReference type="Proteomes" id="UP000824231"/>
    </source>
</evidence>
<dbReference type="FunFam" id="3.30.2130.10:FF:000001">
    <property type="entry name" value="Bifunctional aspartokinase/homoserine dehydrogenase"/>
    <property type="match status" value="1"/>
</dbReference>
<feature type="domain" description="ACT" evidence="16">
    <location>
        <begin position="391"/>
        <end position="451"/>
    </location>
</feature>
<dbReference type="InterPro" id="IPR005260">
    <property type="entry name" value="Asp_kin_monofn"/>
</dbReference>
<feature type="binding site" evidence="13">
    <location>
        <position position="120"/>
    </location>
    <ligand>
        <name>substrate</name>
    </ligand>
</feature>
<dbReference type="NCBIfam" id="NF006540">
    <property type="entry name" value="PRK09034.1"/>
    <property type="match status" value="1"/>
</dbReference>
<dbReference type="InterPro" id="IPR001341">
    <property type="entry name" value="Asp_kinase"/>
</dbReference>
<keyword evidence="8 14" id="KW-0418">Kinase</keyword>
<evidence type="ECO:0000256" key="11">
    <source>
        <dbReference type="ARBA" id="ARBA00023154"/>
    </source>
</evidence>
<comment type="pathway">
    <text evidence="2 15">Amino-acid biosynthesis; L-lysine biosynthesis via DAP pathway; (S)-tetrahydrodipicolinate from L-aspartate: step 1/4.</text>
</comment>
<feature type="binding site" evidence="13">
    <location>
        <begin position="5"/>
        <end position="8"/>
    </location>
    <ligand>
        <name>ATP</name>
        <dbReference type="ChEBI" id="CHEBI:30616"/>
    </ligand>
</feature>
<dbReference type="GO" id="GO:0005524">
    <property type="term" value="F:ATP binding"/>
    <property type="evidence" value="ECO:0007669"/>
    <property type="project" value="UniProtKB-KW"/>
</dbReference>
<evidence type="ECO:0000256" key="9">
    <source>
        <dbReference type="ARBA" id="ARBA00022840"/>
    </source>
</evidence>
<dbReference type="CDD" id="cd04245">
    <property type="entry name" value="AAK_AKiii-YclM-BS"/>
    <property type="match status" value="1"/>
</dbReference>
<comment type="pathway">
    <text evidence="3 15">Amino-acid biosynthesis; L-methionine biosynthesis via de novo pathway; L-homoserine from L-aspartate: step 1/3.</text>
</comment>
<dbReference type="CDD" id="cd04916">
    <property type="entry name" value="ACT_AKiii-YclM-BS_2"/>
    <property type="match status" value="1"/>
</dbReference>
<gene>
    <name evidence="17" type="ORF">H9856_02865</name>
</gene>
<dbReference type="SUPFAM" id="SSF55021">
    <property type="entry name" value="ACT-like"/>
    <property type="match status" value="2"/>
</dbReference>
<evidence type="ECO:0000256" key="12">
    <source>
        <dbReference type="ARBA" id="ARBA00047872"/>
    </source>
</evidence>
<evidence type="ECO:0000256" key="15">
    <source>
        <dbReference type="RuleBase" id="RU004249"/>
    </source>
</evidence>
<dbReference type="Pfam" id="PF22468">
    <property type="entry name" value="ACT_9"/>
    <property type="match status" value="1"/>
</dbReference>
<keyword evidence="6 14" id="KW-0808">Transferase</keyword>
<dbReference type="PROSITE" id="PS51671">
    <property type="entry name" value="ACT"/>
    <property type="match status" value="1"/>
</dbReference>
<evidence type="ECO:0000256" key="8">
    <source>
        <dbReference type="ARBA" id="ARBA00022777"/>
    </source>
</evidence>
<organism evidence="17 18">
    <name type="scientific">Candidatus Limosilactobacillus merdigallinarum</name>
    <dbReference type="NCBI Taxonomy" id="2838652"/>
    <lineage>
        <taxon>Bacteria</taxon>
        <taxon>Bacillati</taxon>
        <taxon>Bacillota</taxon>
        <taxon>Bacilli</taxon>
        <taxon>Lactobacillales</taxon>
        <taxon>Lactobacillaceae</taxon>
        <taxon>Limosilactobacillus</taxon>
    </lineage>
</organism>
<sequence length="451" mass="49506">MKVCKFGGSSLADGKGYEHAVDIIKSDPERRAIVTSAPGKRHDGDIKVTDLLIKYANAIRTGKNSKDIVDEIFGRYQAIGAYFGIPEKDVEEIKNILLALPKKDYPSDDYLMAAFKAHGERLNARLMAIVLNHLGIKARFVDSKEAGIVVTGKPDNATVAAETYDNLARLKYDNDERLIFPGFFGYTPAGNMATFARGGSDITGAILARGLHADVYENFTDVDAIFAANPSIIKDPAPIKTMTFREMRELSSAGFSVLQNEALLPAIQGDVKINVKNTAHPDLPGTMVVSENGFQPSHTITGIAGGKNFAALYLHKYLQNKEVGSTLRILNILKRHGLRYEHMPSGIDDVTIIFNKDELQGDVVDQICNEIQAEVQPDRLEFYDDYALLEIVGEGMAGKPGVSAAILDALAKENIYVPMINKGASKISIMLGINEKDFEKAVQVVYERFFK</sequence>
<evidence type="ECO:0000256" key="4">
    <source>
        <dbReference type="ARBA" id="ARBA00005139"/>
    </source>
</evidence>
<dbReference type="InterPro" id="IPR002912">
    <property type="entry name" value="ACT_dom"/>
</dbReference>
<comment type="catalytic activity">
    <reaction evidence="12 14">
        <text>L-aspartate + ATP = 4-phospho-L-aspartate + ADP</text>
        <dbReference type="Rhea" id="RHEA:23776"/>
        <dbReference type="ChEBI" id="CHEBI:29991"/>
        <dbReference type="ChEBI" id="CHEBI:30616"/>
        <dbReference type="ChEBI" id="CHEBI:57535"/>
        <dbReference type="ChEBI" id="CHEBI:456216"/>
        <dbReference type="EC" id="2.7.2.4"/>
    </reaction>
</comment>
<dbReference type="GO" id="GO:0009089">
    <property type="term" value="P:lysine biosynthetic process via diaminopimelate"/>
    <property type="evidence" value="ECO:0007669"/>
    <property type="project" value="InterPro"/>
</dbReference>
<keyword evidence="11" id="KW-0457">Lysine biosynthesis</keyword>
<dbReference type="SUPFAM" id="SSF53633">
    <property type="entry name" value="Carbamate kinase-like"/>
    <property type="match status" value="1"/>
</dbReference>
<feature type="binding site" evidence="13">
    <location>
        <position position="49"/>
    </location>
    <ligand>
        <name>substrate</name>
    </ligand>
</feature>
<reference evidence="17" key="2">
    <citation type="submission" date="2021-04" db="EMBL/GenBank/DDBJ databases">
        <authorList>
            <person name="Gilroy R."/>
        </authorList>
    </citation>
    <scope>NUCLEOTIDE SEQUENCE</scope>
    <source>
        <strain evidence="17">ChiSxjej3B15-572</strain>
    </source>
</reference>
<keyword evidence="9 13" id="KW-0067">ATP-binding</keyword>
<evidence type="ECO:0000256" key="2">
    <source>
        <dbReference type="ARBA" id="ARBA00004766"/>
    </source>
</evidence>
<evidence type="ECO:0000256" key="5">
    <source>
        <dbReference type="ARBA" id="ARBA00010122"/>
    </source>
</evidence>
<dbReference type="NCBIfam" id="TIGR00657">
    <property type="entry name" value="asp_kinases"/>
    <property type="match status" value="1"/>
</dbReference>
<evidence type="ECO:0000256" key="3">
    <source>
        <dbReference type="ARBA" id="ARBA00004986"/>
    </source>
</evidence>
<name>A0A9D1VI53_9LACO</name>